<dbReference type="AlphaFoldDB" id="A0A0F5JIX4"/>
<gene>
    <name evidence="1" type="ORF">HMPREF1535_01155</name>
</gene>
<protein>
    <submittedName>
        <fullName evidence="1">Uncharacterized protein</fullName>
    </submittedName>
</protein>
<name>A0A0F5JIX4_9BACT</name>
<dbReference type="PATRIC" id="fig|927665.4.peg.1180"/>
<reference evidence="1 2" key="1">
    <citation type="submission" date="2013-04" db="EMBL/GenBank/DDBJ databases">
        <title>The Genome Sequence of Parabacteroides goldsteinii DSM 19448.</title>
        <authorList>
            <consortium name="The Broad Institute Genomics Platform"/>
            <person name="Earl A."/>
            <person name="Ward D."/>
            <person name="Feldgarden M."/>
            <person name="Gevers D."/>
            <person name="Martens E."/>
            <person name="Sakamoto M."/>
            <person name="Benno Y."/>
            <person name="Song Y."/>
            <person name="Liu C."/>
            <person name="Lee J."/>
            <person name="Bolanos M."/>
            <person name="Vaisanen M.L."/>
            <person name="Finegold S.M."/>
            <person name="Walker B."/>
            <person name="Young S."/>
            <person name="Zeng Q."/>
            <person name="Gargeya S."/>
            <person name="Fitzgerald M."/>
            <person name="Haas B."/>
            <person name="Abouelleil A."/>
            <person name="Allen A.W."/>
            <person name="Alvarado L."/>
            <person name="Arachchi H.M."/>
            <person name="Berlin A.M."/>
            <person name="Chapman S.B."/>
            <person name="Gainer-Dewar J."/>
            <person name="Goldberg J."/>
            <person name="Griggs A."/>
            <person name="Gujja S."/>
            <person name="Hansen M."/>
            <person name="Howarth C."/>
            <person name="Imamovic A."/>
            <person name="Ireland A."/>
            <person name="Larimer J."/>
            <person name="McCowan C."/>
            <person name="Murphy C."/>
            <person name="Pearson M."/>
            <person name="Poon T.W."/>
            <person name="Priest M."/>
            <person name="Roberts A."/>
            <person name="Saif S."/>
            <person name="Shea T."/>
            <person name="Sisk P."/>
            <person name="Sykes S."/>
            <person name="Wortman J."/>
            <person name="Nusbaum C."/>
            <person name="Birren B."/>
        </authorList>
    </citation>
    <scope>NUCLEOTIDE SEQUENCE [LARGE SCALE GENOMIC DNA]</scope>
    <source>
        <strain evidence="1 2">DSM 19448</strain>
    </source>
</reference>
<dbReference type="PROSITE" id="PS51257">
    <property type="entry name" value="PROKAR_LIPOPROTEIN"/>
    <property type="match status" value="1"/>
</dbReference>
<sequence length="110" mass="12244">MKTHRNLTLGLFACLFLLGSCTDNEIVDQKTGGSIATKAVANTDVILHWNTEEQNIDGFGVAQAGWADYLYAHRKRDTVLDLMFGKDGLHLNILRGDHINNQFTILQNQG</sequence>
<dbReference type="STRING" id="927665.HMPREF1535_01155"/>
<evidence type="ECO:0000313" key="1">
    <source>
        <dbReference type="EMBL" id="KKB57708.1"/>
    </source>
</evidence>
<dbReference type="RefSeq" id="WP_244275573.1">
    <property type="nucleotide sequence ID" value="NZ_KQ033912.1"/>
</dbReference>
<organism evidence="1 2">
    <name type="scientific">Parabacteroides goldsteinii DSM 19448 = WAL 12034</name>
    <dbReference type="NCBI Taxonomy" id="927665"/>
    <lineage>
        <taxon>Bacteria</taxon>
        <taxon>Pseudomonadati</taxon>
        <taxon>Bacteroidota</taxon>
        <taxon>Bacteroidia</taxon>
        <taxon>Bacteroidales</taxon>
        <taxon>Tannerellaceae</taxon>
        <taxon>Parabacteroides</taxon>
    </lineage>
</organism>
<dbReference type="EMBL" id="AQHV01000008">
    <property type="protein sequence ID" value="KKB57708.1"/>
    <property type="molecule type" value="Genomic_DNA"/>
</dbReference>
<dbReference type="Proteomes" id="UP000033047">
    <property type="component" value="Unassembled WGS sequence"/>
</dbReference>
<dbReference type="Gene3D" id="3.20.20.80">
    <property type="entry name" value="Glycosidases"/>
    <property type="match status" value="1"/>
</dbReference>
<dbReference type="HOGENOM" id="CLU_2168541_0_0_10"/>
<accession>A0A0F5JIX4</accession>
<proteinExistence type="predicted"/>
<evidence type="ECO:0000313" key="2">
    <source>
        <dbReference type="Proteomes" id="UP000033047"/>
    </source>
</evidence>
<comment type="caution">
    <text evidence="1">The sequence shown here is derived from an EMBL/GenBank/DDBJ whole genome shotgun (WGS) entry which is preliminary data.</text>
</comment>